<dbReference type="Gene3D" id="3.40.190.10">
    <property type="entry name" value="Periplasmic binding protein-like II"/>
    <property type="match status" value="2"/>
</dbReference>
<proteinExistence type="inferred from homology"/>
<evidence type="ECO:0000256" key="3">
    <source>
        <dbReference type="ARBA" id="ARBA00023125"/>
    </source>
</evidence>
<evidence type="ECO:0000256" key="2">
    <source>
        <dbReference type="ARBA" id="ARBA00023015"/>
    </source>
</evidence>
<evidence type="ECO:0000256" key="1">
    <source>
        <dbReference type="ARBA" id="ARBA00009437"/>
    </source>
</evidence>
<dbReference type="AlphaFoldDB" id="A0A4V3B273"/>
<dbReference type="InterPro" id="IPR036388">
    <property type="entry name" value="WH-like_DNA-bd_sf"/>
</dbReference>
<dbReference type="SUPFAM" id="SSF46785">
    <property type="entry name" value="Winged helix' DNA-binding domain"/>
    <property type="match status" value="1"/>
</dbReference>
<evidence type="ECO:0000313" key="6">
    <source>
        <dbReference type="EMBL" id="TDL39678.1"/>
    </source>
</evidence>
<protein>
    <submittedName>
        <fullName evidence="6">LysR family transcriptional regulator</fullName>
    </submittedName>
</protein>
<evidence type="ECO:0000313" key="7">
    <source>
        <dbReference type="Proteomes" id="UP000294621"/>
    </source>
</evidence>
<dbReference type="InterPro" id="IPR005119">
    <property type="entry name" value="LysR_subst-bd"/>
</dbReference>
<evidence type="ECO:0000256" key="4">
    <source>
        <dbReference type="ARBA" id="ARBA00023163"/>
    </source>
</evidence>
<name>A0A4V3B273_9MICC</name>
<dbReference type="OrthoDB" id="4131546at2"/>
<accession>A0A4V3B273</accession>
<dbReference type="Gene3D" id="1.10.10.10">
    <property type="entry name" value="Winged helix-like DNA-binding domain superfamily/Winged helix DNA-binding domain"/>
    <property type="match status" value="1"/>
</dbReference>
<reference evidence="6 7" key="1">
    <citation type="submission" date="2019-03" db="EMBL/GenBank/DDBJ databases">
        <title>Genome Sequencing and Assembly of Various Microbes Isolated from Partially Reclaimed Soil and Acid Mine Drainage (AMD) Site.</title>
        <authorList>
            <person name="Steinbock B."/>
            <person name="Bechtold R."/>
            <person name="Sevigny J.L."/>
            <person name="Thomas D."/>
            <person name="Cuthill L.R."/>
            <person name="Aveiro Johannsen E.J."/>
            <person name="Thomas K."/>
            <person name="Ghosh A."/>
        </authorList>
    </citation>
    <scope>NUCLEOTIDE SEQUENCE [LARGE SCALE GENOMIC DNA]</scope>
    <source>
        <strain evidence="6 7">S-A1</strain>
    </source>
</reference>
<dbReference type="GO" id="GO:0003677">
    <property type="term" value="F:DNA binding"/>
    <property type="evidence" value="ECO:0007669"/>
    <property type="project" value="UniProtKB-KW"/>
</dbReference>
<dbReference type="InterPro" id="IPR000847">
    <property type="entry name" value="LysR_HTH_N"/>
</dbReference>
<organism evidence="6 7">
    <name type="scientific">Arthrobacter nitrophenolicus</name>
    <dbReference type="NCBI Taxonomy" id="683150"/>
    <lineage>
        <taxon>Bacteria</taxon>
        <taxon>Bacillati</taxon>
        <taxon>Actinomycetota</taxon>
        <taxon>Actinomycetes</taxon>
        <taxon>Micrococcales</taxon>
        <taxon>Micrococcaceae</taxon>
        <taxon>Arthrobacter</taxon>
    </lineage>
</organism>
<dbReference type="InterPro" id="IPR050950">
    <property type="entry name" value="HTH-type_LysR_regulators"/>
</dbReference>
<keyword evidence="4" id="KW-0804">Transcription</keyword>
<dbReference type="PROSITE" id="PS50931">
    <property type="entry name" value="HTH_LYSR"/>
    <property type="match status" value="1"/>
</dbReference>
<gene>
    <name evidence="6" type="ORF">E2R57_04155</name>
</gene>
<dbReference type="SUPFAM" id="SSF53850">
    <property type="entry name" value="Periplasmic binding protein-like II"/>
    <property type="match status" value="1"/>
</dbReference>
<dbReference type="Pfam" id="PF00126">
    <property type="entry name" value="HTH_1"/>
    <property type="match status" value="1"/>
</dbReference>
<keyword evidence="3" id="KW-0238">DNA-binding</keyword>
<evidence type="ECO:0000259" key="5">
    <source>
        <dbReference type="PROSITE" id="PS50931"/>
    </source>
</evidence>
<feature type="domain" description="HTH lysR-type" evidence="5">
    <location>
        <begin position="2"/>
        <end position="59"/>
    </location>
</feature>
<dbReference type="EMBL" id="SMZQ01000002">
    <property type="protein sequence ID" value="TDL39678.1"/>
    <property type="molecule type" value="Genomic_DNA"/>
</dbReference>
<comment type="similarity">
    <text evidence="1">Belongs to the LysR transcriptional regulatory family.</text>
</comment>
<dbReference type="Pfam" id="PF03466">
    <property type="entry name" value="LysR_substrate"/>
    <property type="match status" value="1"/>
</dbReference>
<dbReference type="RefSeq" id="WP_133346700.1">
    <property type="nucleotide sequence ID" value="NZ_SMZQ01000002.1"/>
</dbReference>
<dbReference type="GO" id="GO:0003700">
    <property type="term" value="F:DNA-binding transcription factor activity"/>
    <property type="evidence" value="ECO:0007669"/>
    <property type="project" value="InterPro"/>
</dbReference>
<keyword evidence="2" id="KW-0805">Transcription regulation</keyword>
<dbReference type="PANTHER" id="PTHR30419">
    <property type="entry name" value="HTH-TYPE TRANSCRIPTIONAL REGULATOR YBHD"/>
    <property type="match status" value="1"/>
</dbReference>
<dbReference type="Proteomes" id="UP000294621">
    <property type="component" value="Unassembled WGS sequence"/>
</dbReference>
<comment type="caution">
    <text evidence="6">The sequence shown here is derived from an EMBL/GenBank/DDBJ whole genome shotgun (WGS) entry which is preliminary data.</text>
</comment>
<sequence length="322" mass="34177">MLTPSQLLLLAQIGRYGSLAQAAEALGRTPSAVTSQLSKMEKGVGISLVLRGPRGARLTPVGASLARSGEVIAAEVANAEATVESLLVTLTSELRVGTFRAAGQHLLPPALTALRHRNKQVKLSVFEIASPNGAEMVARGELDIALIAGYEESFPAVAGVRAHHLLDDFTIFCLPSDHPAVAISAREGGLRLRDVKDEAWIAISSGHPARQQLDDAAESVGFTPNVVMETASYHVAQALVGTGIGIALLSRLTSYPTAGAIHVPLLEPPLKRTIFALTADENVSALAHNMLTLLRRNSKELQEKWLEQDPGVDFSEELGSIL</sequence>
<dbReference type="InterPro" id="IPR036390">
    <property type="entry name" value="WH_DNA-bd_sf"/>
</dbReference>
<dbReference type="GO" id="GO:0005829">
    <property type="term" value="C:cytosol"/>
    <property type="evidence" value="ECO:0007669"/>
    <property type="project" value="TreeGrafter"/>
</dbReference>